<sequence length="358" mass="41120">MIMNRHFHQRLYKLAAGCMIAVQICCPISAFAKTSSIITNKYPIVTKTESGTESLNNISTYLIDDRTYIKLRDIAEAFDFKIQWDHINKVVLLSLEEHNLNTTKNEVTKDTSPLQSTLTQQTVIVDGVEEVLSCYHINGYTYFSIRDIAALTNLEVIWDSESHTIRINKKSVNASTADETSKPETTDTSINENRKDILCNDNNLIYVPESKQYDSIEKYIKENIDPKFTISDFVITEYTSANTPSIHYLDINYYLGDYKTNYGYQLTIVQESVKTIKCTGDRENIENLNIDKNKTPDISDAELWKKTLEENSYENCEIIDYDIVRYYNEKTAAFQADIVVNFVDPSGYHGSNRHTFVL</sequence>
<gene>
    <name evidence="4" type="ORF">B5G26_15690</name>
</gene>
<evidence type="ECO:0000256" key="1">
    <source>
        <dbReference type="SAM" id="MobiDB-lite"/>
    </source>
</evidence>
<name>A0A1Y3TY19_9FIRM</name>
<evidence type="ECO:0000256" key="2">
    <source>
        <dbReference type="SAM" id="SignalP"/>
    </source>
</evidence>
<dbReference type="Pfam" id="PF07833">
    <property type="entry name" value="Cu_amine_oxidN1"/>
    <property type="match status" value="1"/>
</dbReference>
<reference evidence="5" key="1">
    <citation type="submission" date="2017-04" db="EMBL/GenBank/DDBJ databases">
        <title>Function of individual gut microbiota members based on whole genome sequencing of pure cultures obtained from chicken caecum.</title>
        <authorList>
            <person name="Medvecky M."/>
            <person name="Cejkova D."/>
            <person name="Polansky O."/>
            <person name="Karasova D."/>
            <person name="Kubasova T."/>
            <person name="Cizek A."/>
            <person name="Rychlik I."/>
        </authorList>
    </citation>
    <scope>NUCLEOTIDE SEQUENCE [LARGE SCALE GENOMIC DNA]</scope>
    <source>
        <strain evidence="5">An75</strain>
    </source>
</reference>
<dbReference type="AlphaFoldDB" id="A0A1Y3TY19"/>
<feature type="chain" id="PRO_5012689215" description="Copper amine oxidase-like N-terminal domain-containing protein" evidence="2">
    <location>
        <begin position="33"/>
        <end position="358"/>
    </location>
</feature>
<protein>
    <recommendedName>
        <fullName evidence="3">Copper amine oxidase-like N-terminal domain-containing protein</fullName>
    </recommendedName>
</protein>
<feature type="domain" description="Copper amine oxidase-like N-terminal" evidence="3">
    <location>
        <begin position="58"/>
        <end position="167"/>
    </location>
</feature>
<dbReference type="Proteomes" id="UP000195455">
    <property type="component" value="Unassembled WGS sequence"/>
</dbReference>
<evidence type="ECO:0000259" key="3">
    <source>
        <dbReference type="Pfam" id="PF07833"/>
    </source>
</evidence>
<dbReference type="InterPro" id="IPR012854">
    <property type="entry name" value="Cu_amine_oxidase-like_N"/>
</dbReference>
<organism evidence="4 5">
    <name type="scientific">Anaerotignum lactatifermentans</name>
    <dbReference type="NCBI Taxonomy" id="160404"/>
    <lineage>
        <taxon>Bacteria</taxon>
        <taxon>Bacillati</taxon>
        <taxon>Bacillota</taxon>
        <taxon>Clostridia</taxon>
        <taxon>Lachnospirales</taxon>
        <taxon>Anaerotignaceae</taxon>
        <taxon>Anaerotignum</taxon>
    </lineage>
</organism>
<evidence type="ECO:0000313" key="4">
    <source>
        <dbReference type="EMBL" id="OUN39129.1"/>
    </source>
</evidence>
<dbReference type="SUPFAM" id="SSF55383">
    <property type="entry name" value="Copper amine oxidase, domain N"/>
    <property type="match status" value="1"/>
</dbReference>
<evidence type="ECO:0000313" key="5">
    <source>
        <dbReference type="Proteomes" id="UP000195455"/>
    </source>
</evidence>
<dbReference type="EMBL" id="NFHM01000045">
    <property type="protein sequence ID" value="OUN39129.1"/>
    <property type="molecule type" value="Genomic_DNA"/>
</dbReference>
<accession>A0A1Y3TY19</accession>
<dbReference type="InterPro" id="IPR036582">
    <property type="entry name" value="Mao_N_sf"/>
</dbReference>
<proteinExistence type="predicted"/>
<keyword evidence="2" id="KW-0732">Signal</keyword>
<feature type="region of interest" description="Disordered" evidence="1">
    <location>
        <begin position="171"/>
        <end position="191"/>
    </location>
</feature>
<feature type="signal peptide" evidence="2">
    <location>
        <begin position="1"/>
        <end position="32"/>
    </location>
</feature>
<comment type="caution">
    <text evidence="4">The sequence shown here is derived from an EMBL/GenBank/DDBJ whole genome shotgun (WGS) entry which is preliminary data.</text>
</comment>